<reference evidence="2 3" key="1">
    <citation type="submission" date="2023-07" db="EMBL/GenBank/DDBJ databases">
        <title>Sequencing the genomes of 1000 actinobacteria strains.</title>
        <authorList>
            <person name="Klenk H.-P."/>
        </authorList>
    </citation>
    <scope>NUCLEOTIDE SEQUENCE [LARGE SCALE GENOMIC DNA]</scope>
    <source>
        <strain evidence="2 3">DSM 20167</strain>
    </source>
</reference>
<name>A0ABU2BPQ8_9MICC</name>
<keyword evidence="1" id="KW-0812">Transmembrane</keyword>
<evidence type="ECO:0008006" key="4">
    <source>
        <dbReference type="Google" id="ProtNLM"/>
    </source>
</evidence>
<keyword evidence="1" id="KW-1133">Transmembrane helix</keyword>
<dbReference type="Proteomes" id="UP001183817">
    <property type="component" value="Unassembled WGS sequence"/>
</dbReference>
<feature type="transmembrane region" description="Helical" evidence="1">
    <location>
        <begin position="130"/>
        <end position="152"/>
    </location>
</feature>
<organism evidence="2 3">
    <name type="scientific">Paeniglutamicibacter sulfureus</name>
    <dbReference type="NCBI Taxonomy" id="43666"/>
    <lineage>
        <taxon>Bacteria</taxon>
        <taxon>Bacillati</taxon>
        <taxon>Actinomycetota</taxon>
        <taxon>Actinomycetes</taxon>
        <taxon>Micrococcales</taxon>
        <taxon>Micrococcaceae</taxon>
        <taxon>Paeniglutamicibacter</taxon>
    </lineage>
</organism>
<feature type="transmembrane region" description="Helical" evidence="1">
    <location>
        <begin position="20"/>
        <end position="41"/>
    </location>
</feature>
<protein>
    <recommendedName>
        <fullName evidence="4">DUF1461 domain-containing protein</fullName>
    </recommendedName>
</protein>
<accession>A0ABU2BPQ8</accession>
<gene>
    <name evidence="2" type="ORF">J2S64_003035</name>
</gene>
<comment type="caution">
    <text evidence="2">The sequence shown here is derived from an EMBL/GenBank/DDBJ whole genome shotgun (WGS) entry which is preliminary data.</text>
</comment>
<keyword evidence="1" id="KW-0472">Membrane</keyword>
<keyword evidence="3" id="KW-1185">Reference proteome</keyword>
<evidence type="ECO:0000313" key="3">
    <source>
        <dbReference type="Proteomes" id="UP001183817"/>
    </source>
</evidence>
<feature type="transmembrane region" description="Helical" evidence="1">
    <location>
        <begin position="94"/>
        <end position="118"/>
    </location>
</feature>
<sequence>MSRDLDPPLQRLGHIGGRTFLLTVSGVATVAGLLAVFYLAWFTEETFTRSFFFEASLVTPPSDVPDLRGVSGASLATYGTAIVESDEGLLAPRLALAAAQALYFLLFIAGCAAVILICRRLWKNEPFTTMAHWMLLALGTLAGVTALIAPWLETLSTHLAVTELGFPGSGSDTPGASGDGYWLATSAEFSFQDANHSLLALGVVLILLSLVLRRGRSMQLDAAGLV</sequence>
<dbReference type="EMBL" id="JAVDYI010000001">
    <property type="protein sequence ID" value="MDR7359344.1"/>
    <property type="molecule type" value="Genomic_DNA"/>
</dbReference>
<evidence type="ECO:0000313" key="2">
    <source>
        <dbReference type="EMBL" id="MDR7359344.1"/>
    </source>
</evidence>
<proteinExistence type="predicted"/>
<feature type="transmembrane region" description="Helical" evidence="1">
    <location>
        <begin position="194"/>
        <end position="212"/>
    </location>
</feature>
<dbReference type="RefSeq" id="WP_264270202.1">
    <property type="nucleotide sequence ID" value="NZ_BAAAWO010000001.1"/>
</dbReference>
<evidence type="ECO:0000256" key="1">
    <source>
        <dbReference type="SAM" id="Phobius"/>
    </source>
</evidence>